<feature type="domain" description="Nephrocystin 3-like N-terminal" evidence="3">
    <location>
        <begin position="142"/>
        <end position="304"/>
    </location>
</feature>
<feature type="non-terminal residue" evidence="4">
    <location>
        <position position="1"/>
    </location>
</feature>
<dbReference type="Pfam" id="PF22939">
    <property type="entry name" value="WHD_GPIID"/>
    <property type="match status" value="1"/>
</dbReference>
<dbReference type="InterPro" id="IPR027417">
    <property type="entry name" value="P-loop_NTPase"/>
</dbReference>
<keyword evidence="1" id="KW-0677">Repeat</keyword>
<accession>A0AAN6RWU1</accession>
<evidence type="ECO:0008006" key="6">
    <source>
        <dbReference type="Google" id="ProtNLM"/>
    </source>
</evidence>
<gene>
    <name evidence="4" type="ORF">C8A05DRAFT_30781</name>
</gene>
<sequence length="606" mass="69625">PLGRFKWSVRDTTAITAINDEFRFFADDLHIWSFYETLKTRAGTNSVLVVERDSAVLGNKREVVNPMNADHRNICKFDSPAHPNYIFIRNWLVKAAEDVLGDTLDQRAEEMRLRIGALETFLHIAHNAEDDFNAIESKKAEGSCLWMASLQSFRDWRDDKEEHVLYHWLTGQAGAGKSMLTSHIIRHLQDLGVDTCFYFFRHGQKVQQTASSFLRSLAFQMALIHPSAREILFFIEAAGARFDKDDERAIWRKLFVNGILQSPISTTQFWVIDGLDECIDSETLFFLLQKFDSTFSTRIFFSSRRLSDLETHVARLQRVYRHHITAEETKDDIWGFIESNSDDLPVDPEDRPALIKRLVEKSDGVFLWTELAFEELRRAFSEEEVDAVLDEVPAGMAPVYDRIFESMAKNHRQIKLAKVILEWVVCGTRGLHTTELEAILNYDLNTKIRNIERTVDELCGQVLHINNNVVRLIHATAGGFLLGENSNPIFGLDRVATNEHLAAVCLEYLTGNEMRPPRHPALISKPVSRSPFLDYACTSFSEHLAASSSASDRLFLLVDKFLRGNVLSWVEYILREKQNVYHLIRATKNLRAYLDRRRKYPTPPGD</sequence>
<feature type="domain" description="GPI inositol-deacylase winged helix" evidence="2">
    <location>
        <begin position="405"/>
        <end position="490"/>
    </location>
</feature>
<evidence type="ECO:0000259" key="2">
    <source>
        <dbReference type="Pfam" id="PF22939"/>
    </source>
</evidence>
<dbReference type="Proteomes" id="UP001303889">
    <property type="component" value="Unassembled WGS sequence"/>
</dbReference>
<comment type="caution">
    <text evidence="4">The sequence shown here is derived from an EMBL/GenBank/DDBJ whole genome shotgun (WGS) entry which is preliminary data.</text>
</comment>
<dbReference type="SUPFAM" id="SSF52540">
    <property type="entry name" value="P-loop containing nucleoside triphosphate hydrolases"/>
    <property type="match status" value="1"/>
</dbReference>
<evidence type="ECO:0000313" key="4">
    <source>
        <dbReference type="EMBL" id="KAK3905373.1"/>
    </source>
</evidence>
<dbReference type="InterPro" id="IPR054471">
    <property type="entry name" value="GPIID_WHD"/>
</dbReference>
<keyword evidence="5" id="KW-1185">Reference proteome</keyword>
<dbReference type="Pfam" id="PF24883">
    <property type="entry name" value="NPHP3_N"/>
    <property type="match status" value="1"/>
</dbReference>
<dbReference type="PANTHER" id="PTHR10039">
    <property type="entry name" value="AMELOGENIN"/>
    <property type="match status" value="1"/>
</dbReference>
<evidence type="ECO:0000256" key="1">
    <source>
        <dbReference type="ARBA" id="ARBA00022737"/>
    </source>
</evidence>
<dbReference type="AlphaFoldDB" id="A0AAN6RWU1"/>
<organism evidence="4 5">
    <name type="scientific">Staphylotrichum tortipilum</name>
    <dbReference type="NCBI Taxonomy" id="2831512"/>
    <lineage>
        <taxon>Eukaryota</taxon>
        <taxon>Fungi</taxon>
        <taxon>Dikarya</taxon>
        <taxon>Ascomycota</taxon>
        <taxon>Pezizomycotina</taxon>
        <taxon>Sordariomycetes</taxon>
        <taxon>Sordariomycetidae</taxon>
        <taxon>Sordariales</taxon>
        <taxon>Chaetomiaceae</taxon>
        <taxon>Staphylotrichum</taxon>
    </lineage>
</organism>
<dbReference type="InterPro" id="IPR056884">
    <property type="entry name" value="NPHP3-like_N"/>
</dbReference>
<protein>
    <recommendedName>
        <fullName evidence="6">NACHT domain-containing protein</fullName>
    </recommendedName>
</protein>
<evidence type="ECO:0000313" key="5">
    <source>
        <dbReference type="Proteomes" id="UP001303889"/>
    </source>
</evidence>
<reference evidence="4" key="1">
    <citation type="journal article" date="2023" name="Mol. Phylogenet. Evol.">
        <title>Genome-scale phylogeny and comparative genomics of the fungal order Sordariales.</title>
        <authorList>
            <person name="Hensen N."/>
            <person name="Bonometti L."/>
            <person name="Westerberg I."/>
            <person name="Brannstrom I.O."/>
            <person name="Guillou S."/>
            <person name="Cros-Aarteil S."/>
            <person name="Calhoun S."/>
            <person name="Haridas S."/>
            <person name="Kuo A."/>
            <person name="Mondo S."/>
            <person name="Pangilinan J."/>
            <person name="Riley R."/>
            <person name="LaButti K."/>
            <person name="Andreopoulos B."/>
            <person name="Lipzen A."/>
            <person name="Chen C."/>
            <person name="Yan M."/>
            <person name="Daum C."/>
            <person name="Ng V."/>
            <person name="Clum A."/>
            <person name="Steindorff A."/>
            <person name="Ohm R.A."/>
            <person name="Martin F."/>
            <person name="Silar P."/>
            <person name="Natvig D.O."/>
            <person name="Lalanne C."/>
            <person name="Gautier V."/>
            <person name="Ament-Velasquez S.L."/>
            <person name="Kruys A."/>
            <person name="Hutchinson M.I."/>
            <person name="Powell A.J."/>
            <person name="Barry K."/>
            <person name="Miller A.N."/>
            <person name="Grigoriev I.V."/>
            <person name="Debuchy R."/>
            <person name="Gladieux P."/>
            <person name="Hiltunen Thoren M."/>
            <person name="Johannesson H."/>
        </authorList>
    </citation>
    <scope>NUCLEOTIDE SEQUENCE</scope>
    <source>
        <strain evidence="4">CBS 103.79</strain>
    </source>
</reference>
<proteinExistence type="predicted"/>
<dbReference type="Gene3D" id="3.40.50.300">
    <property type="entry name" value="P-loop containing nucleotide triphosphate hydrolases"/>
    <property type="match status" value="1"/>
</dbReference>
<dbReference type="PANTHER" id="PTHR10039:SF16">
    <property type="entry name" value="GPI INOSITOL-DEACYLASE"/>
    <property type="match status" value="1"/>
</dbReference>
<name>A0AAN6RWU1_9PEZI</name>
<dbReference type="EMBL" id="MU855360">
    <property type="protein sequence ID" value="KAK3905373.1"/>
    <property type="molecule type" value="Genomic_DNA"/>
</dbReference>
<reference evidence="4" key="2">
    <citation type="submission" date="2023-05" db="EMBL/GenBank/DDBJ databases">
        <authorList>
            <consortium name="Lawrence Berkeley National Laboratory"/>
            <person name="Steindorff A."/>
            <person name="Hensen N."/>
            <person name="Bonometti L."/>
            <person name="Westerberg I."/>
            <person name="Brannstrom I.O."/>
            <person name="Guillou S."/>
            <person name="Cros-Aarteil S."/>
            <person name="Calhoun S."/>
            <person name="Haridas S."/>
            <person name="Kuo A."/>
            <person name="Mondo S."/>
            <person name="Pangilinan J."/>
            <person name="Riley R."/>
            <person name="Labutti K."/>
            <person name="Andreopoulos B."/>
            <person name="Lipzen A."/>
            <person name="Chen C."/>
            <person name="Yanf M."/>
            <person name="Daum C."/>
            <person name="Ng V."/>
            <person name="Clum A."/>
            <person name="Ohm R."/>
            <person name="Martin F."/>
            <person name="Silar P."/>
            <person name="Natvig D."/>
            <person name="Lalanne C."/>
            <person name="Gautier V."/>
            <person name="Ament-Velasquez S.L."/>
            <person name="Kruys A."/>
            <person name="Hutchinson M.I."/>
            <person name="Powell A.J."/>
            <person name="Barry K."/>
            <person name="Miller A.N."/>
            <person name="Grigoriev I.V."/>
            <person name="Debuchy R."/>
            <person name="Gladieux P."/>
            <person name="Thoren M.H."/>
            <person name="Johannesson H."/>
        </authorList>
    </citation>
    <scope>NUCLEOTIDE SEQUENCE</scope>
    <source>
        <strain evidence="4">CBS 103.79</strain>
    </source>
</reference>
<evidence type="ECO:0000259" key="3">
    <source>
        <dbReference type="Pfam" id="PF24883"/>
    </source>
</evidence>